<gene>
    <name evidence="2" type="ORF">IP91_02832</name>
</gene>
<keyword evidence="1" id="KW-0812">Transmembrane</keyword>
<protein>
    <submittedName>
        <fullName evidence="2">Uncharacterized protein</fullName>
    </submittedName>
</protein>
<organism evidence="2 3">
    <name type="scientific">Pseudoduganella lurida</name>
    <dbReference type="NCBI Taxonomy" id="1036180"/>
    <lineage>
        <taxon>Bacteria</taxon>
        <taxon>Pseudomonadati</taxon>
        <taxon>Pseudomonadota</taxon>
        <taxon>Betaproteobacteria</taxon>
        <taxon>Burkholderiales</taxon>
        <taxon>Oxalobacteraceae</taxon>
        <taxon>Telluria group</taxon>
        <taxon>Pseudoduganella</taxon>
    </lineage>
</organism>
<name>A0A562RA32_9BURK</name>
<evidence type="ECO:0000313" key="3">
    <source>
        <dbReference type="Proteomes" id="UP000318431"/>
    </source>
</evidence>
<reference evidence="2 3" key="1">
    <citation type="journal article" date="2015" name="Stand. Genomic Sci.">
        <title>Genomic Encyclopedia of Bacterial and Archaeal Type Strains, Phase III: the genomes of soil and plant-associated and newly described type strains.</title>
        <authorList>
            <person name="Whitman W.B."/>
            <person name="Woyke T."/>
            <person name="Klenk H.P."/>
            <person name="Zhou Y."/>
            <person name="Lilburn T.G."/>
            <person name="Beck B.J."/>
            <person name="De Vos P."/>
            <person name="Vandamme P."/>
            <person name="Eisen J.A."/>
            <person name="Garrity G."/>
            <person name="Hugenholtz P."/>
            <person name="Kyrpides N.C."/>
        </authorList>
    </citation>
    <scope>NUCLEOTIDE SEQUENCE [LARGE SCALE GENOMIC DNA]</scope>
    <source>
        <strain evidence="2 3">CGMCC 1.10822</strain>
    </source>
</reference>
<evidence type="ECO:0000256" key="1">
    <source>
        <dbReference type="SAM" id="Phobius"/>
    </source>
</evidence>
<dbReference type="Proteomes" id="UP000318431">
    <property type="component" value="Unassembled WGS sequence"/>
</dbReference>
<proteinExistence type="predicted"/>
<sequence length="79" mass="8248">MPVSMKKLVNLIGFSLCLTATALLALVGLLGLALTMLLSSGAAYFLLPSLCALAGAVLFGVLTKKIPPVSRQENTSERE</sequence>
<dbReference type="EMBL" id="VLLB01000004">
    <property type="protein sequence ID" value="TWI65424.1"/>
    <property type="molecule type" value="Genomic_DNA"/>
</dbReference>
<comment type="caution">
    <text evidence="2">The sequence shown here is derived from an EMBL/GenBank/DDBJ whole genome shotgun (WGS) entry which is preliminary data.</text>
</comment>
<keyword evidence="1" id="KW-0472">Membrane</keyword>
<feature type="transmembrane region" description="Helical" evidence="1">
    <location>
        <begin position="43"/>
        <end position="62"/>
    </location>
</feature>
<accession>A0A562RA32</accession>
<keyword evidence="1" id="KW-1133">Transmembrane helix</keyword>
<dbReference type="AlphaFoldDB" id="A0A562RA32"/>
<keyword evidence="3" id="KW-1185">Reference proteome</keyword>
<evidence type="ECO:0000313" key="2">
    <source>
        <dbReference type="EMBL" id="TWI65424.1"/>
    </source>
</evidence>